<comment type="caution">
    <text evidence="5">The sequence shown here is derived from an EMBL/GenBank/DDBJ whole genome shotgun (WGS) entry which is preliminary data.</text>
</comment>
<dbReference type="PRINTS" id="PR00038">
    <property type="entry name" value="HTHLUXR"/>
</dbReference>
<evidence type="ECO:0000259" key="4">
    <source>
        <dbReference type="PROSITE" id="PS50043"/>
    </source>
</evidence>
<keyword evidence="1" id="KW-0805">Transcription regulation</keyword>
<keyword evidence="2" id="KW-0238">DNA-binding</keyword>
<keyword evidence="3" id="KW-0804">Transcription</keyword>
<keyword evidence="6" id="KW-1185">Reference proteome</keyword>
<evidence type="ECO:0000313" key="6">
    <source>
        <dbReference type="Proteomes" id="UP000622317"/>
    </source>
</evidence>
<reference evidence="5" key="1">
    <citation type="submission" date="2020-09" db="EMBL/GenBank/DDBJ databases">
        <title>Pelagicoccus enzymogenes sp. nov. with an EPS production, isolated from marine sediment.</title>
        <authorList>
            <person name="Feng X."/>
        </authorList>
    </citation>
    <scope>NUCLEOTIDE SEQUENCE</scope>
    <source>
        <strain evidence="5">NFK12</strain>
    </source>
</reference>
<dbReference type="CDD" id="cd06170">
    <property type="entry name" value="LuxR_C_like"/>
    <property type="match status" value="1"/>
</dbReference>
<dbReference type="Gene3D" id="1.10.10.10">
    <property type="entry name" value="Winged helix-like DNA-binding domain superfamily/Winged helix DNA-binding domain"/>
    <property type="match status" value="1"/>
</dbReference>
<dbReference type="InterPro" id="IPR036388">
    <property type="entry name" value="WH-like_DNA-bd_sf"/>
</dbReference>
<protein>
    <submittedName>
        <fullName evidence="5">Response regulator transcription factor</fullName>
    </submittedName>
</protein>
<dbReference type="SMART" id="SM00421">
    <property type="entry name" value="HTH_LUXR"/>
    <property type="match status" value="1"/>
</dbReference>
<dbReference type="RefSeq" id="WP_191616924.1">
    <property type="nucleotide sequence ID" value="NZ_JACYFG010000013.1"/>
</dbReference>
<organism evidence="5 6">
    <name type="scientific">Pelagicoccus enzymogenes</name>
    <dbReference type="NCBI Taxonomy" id="2773457"/>
    <lineage>
        <taxon>Bacteria</taxon>
        <taxon>Pseudomonadati</taxon>
        <taxon>Verrucomicrobiota</taxon>
        <taxon>Opitutia</taxon>
        <taxon>Puniceicoccales</taxon>
        <taxon>Pelagicoccaceae</taxon>
        <taxon>Pelagicoccus</taxon>
    </lineage>
</organism>
<dbReference type="InterPro" id="IPR016032">
    <property type="entry name" value="Sig_transdc_resp-reg_C-effctor"/>
</dbReference>
<dbReference type="Pfam" id="PF00196">
    <property type="entry name" value="GerE"/>
    <property type="match status" value="1"/>
</dbReference>
<dbReference type="PANTHER" id="PTHR44688:SF16">
    <property type="entry name" value="DNA-BINDING TRANSCRIPTIONAL ACTIVATOR DEVR_DOSR"/>
    <property type="match status" value="1"/>
</dbReference>
<dbReference type="SUPFAM" id="SSF46894">
    <property type="entry name" value="C-terminal effector domain of the bipartite response regulators"/>
    <property type="match status" value="1"/>
</dbReference>
<evidence type="ECO:0000313" key="5">
    <source>
        <dbReference type="EMBL" id="MBD5779800.1"/>
    </source>
</evidence>
<evidence type="ECO:0000256" key="3">
    <source>
        <dbReference type="ARBA" id="ARBA00023163"/>
    </source>
</evidence>
<evidence type="ECO:0000256" key="1">
    <source>
        <dbReference type="ARBA" id="ARBA00023015"/>
    </source>
</evidence>
<sequence>MQKVESMRGASPQNHQRKFEGVVGILTALGWNACFRNPNSTGEFRAFLQTDGSASERLLNEIQMEEMAGRVPDWAWLLRTEEIMVWANTKREASGCRPDLTKRQSEILALLESGYEKKEIAAELGLSPRTVETHVLAIYRRLGVQTFASLLFRDE</sequence>
<name>A0A927F8D5_9BACT</name>
<accession>A0A927F8D5</accession>
<dbReference type="Proteomes" id="UP000622317">
    <property type="component" value="Unassembled WGS sequence"/>
</dbReference>
<dbReference type="InterPro" id="IPR000792">
    <property type="entry name" value="Tscrpt_reg_LuxR_C"/>
</dbReference>
<dbReference type="GO" id="GO:0006355">
    <property type="term" value="P:regulation of DNA-templated transcription"/>
    <property type="evidence" value="ECO:0007669"/>
    <property type="project" value="InterPro"/>
</dbReference>
<dbReference type="PANTHER" id="PTHR44688">
    <property type="entry name" value="DNA-BINDING TRANSCRIPTIONAL ACTIVATOR DEVR_DOSR"/>
    <property type="match status" value="1"/>
</dbReference>
<dbReference type="PROSITE" id="PS50043">
    <property type="entry name" value="HTH_LUXR_2"/>
    <property type="match status" value="1"/>
</dbReference>
<dbReference type="EMBL" id="JACYFG010000013">
    <property type="protein sequence ID" value="MBD5779800.1"/>
    <property type="molecule type" value="Genomic_DNA"/>
</dbReference>
<dbReference type="AlphaFoldDB" id="A0A927F8D5"/>
<proteinExistence type="predicted"/>
<evidence type="ECO:0000256" key="2">
    <source>
        <dbReference type="ARBA" id="ARBA00023125"/>
    </source>
</evidence>
<gene>
    <name evidence="5" type="ORF">IEN85_09875</name>
</gene>
<feature type="domain" description="HTH luxR-type" evidence="4">
    <location>
        <begin position="93"/>
        <end position="155"/>
    </location>
</feature>
<dbReference type="GO" id="GO:0003677">
    <property type="term" value="F:DNA binding"/>
    <property type="evidence" value="ECO:0007669"/>
    <property type="project" value="UniProtKB-KW"/>
</dbReference>